<evidence type="ECO:0000256" key="5">
    <source>
        <dbReference type="SAM" id="MobiDB-lite"/>
    </source>
</evidence>
<dbReference type="PANTHER" id="PTHR15111:SF0">
    <property type="entry name" value="UNCONVENTIONAL PREFOLDIN RPB5 INTERACTOR 1"/>
    <property type="match status" value="1"/>
</dbReference>
<feature type="region of interest" description="Disordered" evidence="5">
    <location>
        <begin position="150"/>
        <end position="430"/>
    </location>
</feature>
<protein>
    <submittedName>
        <fullName evidence="7">Unconventional prefoldin RPB5 interactor</fullName>
    </submittedName>
</protein>
<evidence type="ECO:0000256" key="3">
    <source>
        <dbReference type="ARBA" id="ARBA00038295"/>
    </source>
</evidence>
<evidence type="ECO:0000313" key="7">
    <source>
        <dbReference type="EMBL" id="GFR90160.1"/>
    </source>
</evidence>
<dbReference type="GO" id="GO:0000122">
    <property type="term" value="P:negative regulation of transcription by RNA polymerase II"/>
    <property type="evidence" value="ECO:0007669"/>
    <property type="project" value="TreeGrafter"/>
</dbReference>
<dbReference type="GO" id="GO:0005634">
    <property type="term" value="C:nucleus"/>
    <property type="evidence" value="ECO:0007669"/>
    <property type="project" value="UniProtKB-SubCell"/>
</dbReference>
<proteinExistence type="inferred from homology"/>
<dbReference type="InterPro" id="IPR009053">
    <property type="entry name" value="Prefoldin"/>
</dbReference>
<feature type="chain" id="PRO_5043394180" evidence="6">
    <location>
        <begin position="26"/>
        <end position="430"/>
    </location>
</feature>
<feature type="compositionally biased region" description="Polar residues" evidence="5">
    <location>
        <begin position="385"/>
        <end position="396"/>
    </location>
</feature>
<evidence type="ECO:0000256" key="4">
    <source>
        <dbReference type="SAM" id="Coils"/>
    </source>
</evidence>
<feature type="coiled-coil region" evidence="4">
    <location>
        <begin position="81"/>
        <end position="115"/>
    </location>
</feature>
<dbReference type="GO" id="GO:0003714">
    <property type="term" value="F:transcription corepressor activity"/>
    <property type="evidence" value="ECO:0007669"/>
    <property type="project" value="TreeGrafter"/>
</dbReference>
<evidence type="ECO:0000256" key="1">
    <source>
        <dbReference type="ARBA" id="ARBA00004123"/>
    </source>
</evidence>
<feature type="compositionally biased region" description="Acidic residues" evidence="5">
    <location>
        <begin position="262"/>
        <end position="274"/>
    </location>
</feature>
<sequence length="430" mass="48368">MAVSCCRVCIVIHFITFSFRLLVLGEKYKNDYETLQERLRTLPNELTHDVMVPFGKLAFMPGKLVHTNEILVLLGDNWFVERSAKQAEDIAQRRIEELNKQLNNLKAQKKLLEPRLEFTSGFKSHMKGKEDVKEIVEEYDAEKERLWDEQHRKNVHKEKEAERMLNKNPPPKPIAAKKQQASDSDLWARLDALEEEEKKRGELESEDSEEEDDDKSGKTLSKGVKQQDQLAKEDGQESDDYSDNDGADDANDGDKETSGNDDTNDEFETDDSEGSEGKRPAVRTIRFTHTDVPSHQCKTAGSAGDTTIDSPADIYKLYCPPSILKKPALGRKKENRKSLPATSKSVGFSSDDDHEMTVKPPSVPSDPPRPKASSSLKAFSGRVLETSQNTQTSGSSPAVHERQADQVTQDELPKRVSKFKASRMAQQGFS</sequence>
<evidence type="ECO:0000256" key="6">
    <source>
        <dbReference type="SAM" id="SignalP"/>
    </source>
</evidence>
<dbReference type="Pfam" id="PF02996">
    <property type="entry name" value="Prefoldin"/>
    <property type="match status" value="1"/>
</dbReference>
<organism evidence="7 8">
    <name type="scientific">Elysia marginata</name>
    <dbReference type="NCBI Taxonomy" id="1093978"/>
    <lineage>
        <taxon>Eukaryota</taxon>
        <taxon>Metazoa</taxon>
        <taxon>Spiralia</taxon>
        <taxon>Lophotrochozoa</taxon>
        <taxon>Mollusca</taxon>
        <taxon>Gastropoda</taxon>
        <taxon>Heterobranchia</taxon>
        <taxon>Euthyneura</taxon>
        <taxon>Panpulmonata</taxon>
        <taxon>Sacoglossa</taxon>
        <taxon>Placobranchoidea</taxon>
        <taxon>Plakobranchidae</taxon>
        <taxon>Elysia</taxon>
    </lineage>
</organism>
<evidence type="ECO:0000313" key="8">
    <source>
        <dbReference type="Proteomes" id="UP000762676"/>
    </source>
</evidence>
<gene>
    <name evidence="7" type="ORF">ElyMa_000810400</name>
</gene>
<feature type="compositionally biased region" description="Polar residues" evidence="5">
    <location>
        <begin position="291"/>
        <end position="309"/>
    </location>
</feature>
<reference evidence="7 8" key="1">
    <citation type="journal article" date="2021" name="Elife">
        <title>Chloroplast acquisition without the gene transfer in kleptoplastic sea slugs, Plakobranchus ocellatus.</title>
        <authorList>
            <person name="Maeda T."/>
            <person name="Takahashi S."/>
            <person name="Yoshida T."/>
            <person name="Shimamura S."/>
            <person name="Takaki Y."/>
            <person name="Nagai Y."/>
            <person name="Toyoda A."/>
            <person name="Suzuki Y."/>
            <person name="Arimoto A."/>
            <person name="Ishii H."/>
            <person name="Satoh N."/>
            <person name="Nishiyama T."/>
            <person name="Hasebe M."/>
            <person name="Maruyama T."/>
            <person name="Minagawa J."/>
            <person name="Obokata J."/>
            <person name="Shigenobu S."/>
        </authorList>
    </citation>
    <scope>NUCLEOTIDE SEQUENCE [LARGE SCALE GENOMIC DNA]</scope>
</reference>
<dbReference type="SUPFAM" id="SSF46579">
    <property type="entry name" value="Prefoldin"/>
    <property type="match status" value="1"/>
</dbReference>
<feature type="compositionally biased region" description="Acidic residues" evidence="5">
    <location>
        <begin position="204"/>
        <end position="214"/>
    </location>
</feature>
<keyword evidence="2" id="KW-0539">Nucleus</keyword>
<dbReference type="Proteomes" id="UP000762676">
    <property type="component" value="Unassembled WGS sequence"/>
</dbReference>
<dbReference type="EMBL" id="BMAT01001673">
    <property type="protein sequence ID" value="GFR90160.1"/>
    <property type="molecule type" value="Genomic_DNA"/>
</dbReference>
<comment type="subcellular location">
    <subcellularLocation>
        <location evidence="1">Nucleus</location>
    </subcellularLocation>
</comment>
<keyword evidence="8" id="KW-1185">Reference proteome</keyword>
<dbReference type="InterPro" id="IPR004127">
    <property type="entry name" value="Prefoldin_subunit_alpha"/>
</dbReference>
<name>A0AAV4GYC8_9GAST</name>
<feature type="compositionally biased region" description="Acidic residues" evidence="5">
    <location>
        <begin position="236"/>
        <end position="251"/>
    </location>
</feature>
<feature type="compositionally biased region" description="Basic and acidic residues" evidence="5">
    <location>
        <begin position="150"/>
        <end position="165"/>
    </location>
</feature>
<dbReference type="PANTHER" id="PTHR15111">
    <property type="entry name" value="RNA POLYMERASE II SUBUNIT 5-MEDIATING PROTEIN NNX3"/>
    <property type="match status" value="1"/>
</dbReference>
<dbReference type="AlphaFoldDB" id="A0AAV4GYC8"/>
<comment type="similarity">
    <text evidence="3">Belongs to the RNA polymerase II subunit 5-mediating protein family.</text>
</comment>
<comment type="caution">
    <text evidence="7">The sequence shown here is derived from an EMBL/GenBank/DDBJ whole genome shotgun (WGS) entry which is preliminary data.</text>
</comment>
<dbReference type="Gene3D" id="1.10.287.370">
    <property type="match status" value="1"/>
</dbReference>
<feature type="compositionally biased region" description="Basic and acidic residues" evidence="5">
    <location>
        <begin position="186"/>
        <end position="203"/>
    </location>
</feature>
<evidence type="ECO:0000256" key="2">
    <source>
        <dbReference type="ARBA" id="ARBA00023242"/>
    </source>
</evidence>
<accession>A0AAV4GYC8</accession>
<keyword evidence="4" id="KW-0175">Coiled coil</keyword>
<dbReference type="GO" id="GO:0003682">
    <property type="term" value="F:chromatin binding"/>
    <property type="evidence" value="ECO:0007669"/>
    <property type="project" value="TreeGrafter"/>
</dbReference>
<dbReference type="InterPro" id="IPR052255">
    <property type="entry name" value="RNA_pol_II_subunit5-mediator"/>
</dbReference>
<feature type="signal peptide" evidence="6">
    <location>
        <begin position="1"/>
        <end position="25"/>
    </location>
</feature>
<dbReference type="CDD" id="cd23159">
    <property type="entry name" value="Prefoldin_URI1"/>
    <property type="match status" value="1"/>
</dbReference>
<keyword evidence="6" id="KW-0732">Signal</keyword>
<dbReference type="GO" id="GO:0019212">
    <property type="term" value="F:phosphatase inhibitor activity"/>
    <property type="evidence" value="ECO:0007669"/>
    <property type="project" value="TreeGrafter"/>
</dbReference>